<evidence type="ECO:0000256" key="1">
    <source>
        <dbReference type="ARBA" id="ARBA00022669"/>
    </source>
</evidence>
<feature type="domain" description="Chitin-binding type-2" evidence="6">
    <location>
        <begin position="247"/>
        <end position="314"/>
    </location>
</feature>
<dbReference type="Gene3D" id="2.170.140.10">
    <property type="entry name" value="Chitin binding domain"/>
    <property type="match status" value="3"/>
</dbReference>
<dbReference type="InterPro" id="IPR051940">
    <property type="entry name" value="Chitin_bind-dev_reg"/>
</dbReference>
<feature type="domain" description="Chitin-binding type-2" evidence="6">
    <location>
        <begin position="117"/>
        <end position="174"/>
    </location>
</feature>
<evidence type="ECO:0000256" key="3">
    <source>
        <dbReference type="ARBA" id="ARBA00022737"/>
    </source>
</evidence>
<keyword evidence="2" id="KW-0732">Signal</keyword>
<accession>A0AAD8E0E5</accession>
<dbReference type="PANTHER" id="PTHR23301:SF98">
    <property type="entry name" value="CHITIN-BINDING TYPE-2 DOMAIN-CONTAINING PROTEIN-RELATED"/>
    <property type="match status" value="1"/>
</dbReference>
<comment type="caution">
    <text evidence="7">The sequence shown here is derived from an EMBL/GenBank/DDBJ whole genome shotgun (WGS) entry which is preliminary data.</text>
</comment>
<evidence type="ECO:0000256" key="4">
    <source>
        <dbReference type="ARBA" id="ARBA00023157"/>
    </source>
</evidence>
<keyword evidence="3" id="KW-0677">Repeat</keyword>
<dbReference type="GO" id="GO:0005576">
    <property type="term" value="C:extracellular region"/>
    <property type="evidence" value="ECO:0007669"/>
    <property type="project" value="InterPro"/>
</dbReference>
<evidence type="ECO:0000256" key="2">
    <source>
        <dbReference type="ARBA" id="ARBA00022729"/>
    </source>
</evidence>
<dbReference type="InterPro" id="IPR036508">
    <property type="entry name" value="Chitin-bd_dom_sf"/>
</dbReference>
<dbReference type="PROSITE" id="PS50940">
    <property type="entry name" value="CHIT_BIND_II"/>
    <property type="match status" value="3"/>
</dbReference>
<evidence type="ECO:0000313" key="7">
    <source>
        <dbReference type="EMBL" id="KAJ8734156.1"/>
    </source>
</evidence>
<evidence type="ECO:0000313" key="8">
    <source>
        <dbReference type="Proteomes" id="UP001231518"/>
    </source>
</evidence>
<keyword evidence="8" id="KW-1185">Reference proteome</keyword>
<evidence type="ECO:0000259" key="6">
    <source>
        <dbReference type="PROSITE" id="PS50940"/>
    </source>
</evidence>
<organism evidence="7 8">
    <name type="scientific">Mythimna separata</name>
    <name type="common">Oriental armyworm</name>
    <name type="synonym">Pseudaletia separata</name>
    <dbReference type="NCBI Taxonomy" id="271217"/>
    <lineage>
        <taxon>Eukaryota</taxon>
        <taxon>Metazoa</taxon>
        <taxon>Ecdysozoa</taxon>
        <taxon>Arthropoda</taxon>
        <taxon>Hexapoda</taxon>
        <taxon>Insecta</taxon>
        <taxon>Pterygota</taxon>
        <taxon>Neoptera</taxon>
        <taxon>Endopterygota</taxon>
        <taxon>Lepidoptera</taxon>
        <taxon>Glossata</taxon>
        <taxon>Ditrysia</taxon>
        <taxon>Noctuoidea</taxon>
        <taxon>Noctuidae</taxon>
        <taxon>Noctuinae</taxon>
        <taxon>Hadenini</taxon>
        <taxon>Mythimna</taxon>
    </lineage>
</organism>
<sequence length="349" mass="39022">MANTSIHSSNRWEPVKLVKFPASSRVADVTWRWEGFDSGRCVPKVSDRHSIPEPRSVSLQYGVAYSMDKSLVVFACLCGFAAAQFGGFGQSSNPAFNRNQIQPVRQVIQEAPKANFAGTCGELNEKYPVPGSCDRYIECLNGTSEEKQCPDGLRFNPEAKGYPCVYPNEYACLERSSLQPAQPTDQCEHQFGFYKLGDRANCSYFRNCVAGVAYDFQCPEGLAWSSASYRCDWPDEVEDCDAEAFLGFRCPEVPISKELGPPAGFRYYRADNNCQKYFLCIGTKPRVLICGKNTAYDELTNTCVSADEVDACPVEIRNEAARARAEAEELLAKELEFNAKTTNKRRNQY</sequence>
<dbReference type="SMART" id="SM00494">
    <property type="entry name" value="ChtBD2"/>
    <property type="match status" value="3"/>
</dbReference>
<feature type="domain" description="Chitin-binding type-2" evidence="6">
    <location>
        <begin position="184"/>
        <end position="242"/>
    </location>
</feature>
<dbReference type="Pfam" id="PF01607">
    <property type="entry name" value="CBM_14"/>
    <property type="match status" value="3"/>
</dbReference>
<dbReference type="SUPFAM" id="SSF57625">
    <property type="entry name" value="Invertebrate chitin-binding proteins"/>
    <property type="match status" value="3"/>
</dbReference>
<keyword evidence="1" id="KW-0147">Chitin-binding</keyword>
<keyword evidence="4" id="KW-1015">Disulfide bond</keyword>
<proteinExistence type="predicted"/>
<reference evidence="7" key="1">
    <citation type="submission" date="2023-03" db="EMBL/GenBank/DDBJ databases">
        <title>Chromosome-level genomes of two armyworms, Mythimna separata and Mythimna loreyi, provide insights into the biosynthesis and reception of sex pheromones.</title>
        <authorList>
            <person name="Zhao H."/>
        </authorList>
    </citation>
    <scope>NUCLEOTIDE SEQUENCE</scope>
    <source>
        <strain evidence="7">BeijingLab</strain>
        <tissue evidence="7">Pupa</tissue>
    </source>
</reference>
<dbReference type="PANTHER" id="PTHR23301">
    <property type="entry name" value="CHITIN BINDING PERITROPHIN-A"/>
    <property type="match status" value="1"/>
</dbReference>
<dbReference type="Proteomes" id="UP001231518">
    <property type="component" value="Chromosome 5"/>
</dbReference>
<dbReference type="AlphaFoldDB" id="A0AAD8E0E5"/>
<name>A0AAD8E0E5_MYTSE</name>
<dbReference type="GO" id="GO:0008061">
    <property type="term" value="F:chitin binding"/>
    <property type="evidence" value="ECO:0007669"/>
    <property type="project" value="UniProtKB-KW"/>
</dbReference>
<keyword evidence="5" id="KW-0325">Glycoprotein</keyword>
<gene>
    <name evidence="7" type="ORF">PYW07_014707</name>
</gene>
<evidence type="ECO:0000256" key="5">
    <source>
        <dbReference type="ARBA" id="ARBA00023180"/>
    </source>
</evidence>
<dbReference type="InterPro" id="IPR002557">
    <property type="entry name" value="Chitin-bd_dom"/>
</dbReference>
<dbReference type="EMBL" id="JARGEI010000003">
    <property type="protein sequence ID" value="KAJ8734156.1"/>
    <property type="molecule type" value="Genomic_DNA"/>
</dbReference>
<protein>
    <recommendedName>
        <fullName evidence="6">Chitin-binding type-2 domain-containing protein</fullName>
    </recommendedName>
</protein>